<evidence type="ECO:0000256" key="5">
    <source>
        <dbReference type="ARBA" id="ARBA00023136"/>
    </source>
</evidence>
<dbReference type="RefSeq" id="WP_310058979.1">
    <property type="nucleotide sequence ID" value="NZ_JAVDVY010000001.1"/>
</dbReference>
<keyword evidence="5 6" id="KW-0472">Membrane</keyword>
<keyword evidence="1 6" id="KW-1003">Cell membrane</keyword>
<evidence type="ECO:0000313" key="7">
    <source>
        <dbReference type="EMBL" id="MDR7133777.1"/>
    </source>
</evidence>
<reference evidence="7 8" key="1">
    <citation type="submission" date="2023-07" db="EMBL/GenBank/DDBJ databases">
        <title>Sorghum-associated microbial communities from plants grown in Nebraska, USA.</title>
        <authorList>
            <person name="Schachtman D."/>
        </authorList>
    </citation>
    <scope>NUCLEOTIDE SEQUENCE [LARGE SCALE GENOMIC DNA]</scope>
    <source>
        <strain evidence="7 8">BE198</strain>
    </source>
</reference>
<dbReference type="InterPro" id="IPR026265">
    <property type="entry name" value="LptC"/>
</dbReference>
<dbReference type="Proteomes" id="UP001251524">
    <property type="component" value="Unassembled WGS sequence"/>
</dbReference>
<comment type="caution">
    <text evidence="7">The sequence shown here is derived from an EMBL/GenBank/DDBJ whole genome shotgun (WGS) entry which is preliminary data.</text>
</comment>
<gene>
    <name evidence="6" type="primary">lptC</name>
    <name evidence="7" type="ORF">J2X06_000961</name>
</gene>
<evidence type="ECO:0000256" key="4">
    <source>
        <dbReference type="ARBA" id="ARBA00022989"/>
    </source>
</evidence>
<evidence type="ECO:0000256" key="3">
    <source>
        <dbReference type="ARBA" id="ARBA00022692"/>
    </source>
</evidence>
<comment type="subcellular location">
    <subcellularLocation>
        <location evidence="6">Cell inner membrane</location>
        <topology evidence="6">Single-pass membrane protein</topology>
    </subcellularLocation>
</comment>
<dbReference type="NCBIfam" id="TIGR04409">
    <property type="entry name" value="LptC_YrbK"/>
    <property type="match status" value="1"/>
</dbReference>
<sequence length="189" mass="21144">MSWRGIFTALLLVAVLATGWMRWLQRDREPARNAAQRRPDYVLSDFELIALDKKGQESFTLRAPKLERDPDAETMTIATPLFVIPPAQGSQNQPWEVRSQTGWVSPEGKELRLRGQVTAQSTNKDGKPVSVATEELNVFPDEQRATSSAPITLRQPGFTLSGRGLDADLKANNIALKSDIKGRYERTPR</sequence>
<protein>
    <recommendedName>
        <fullName evidence="6">Lipopolysaccharide export system protein LptC</fullName>
    </recommendedName>
</protein>
<dbReference type="PANTHER" id="PTHR37481:SF1">
    <property type="entry name" value="LIPOPOLYSACCHARIDE EXPORT SYSTEM PROTEIN LPTC"/>
    <property type="match status" value="1"/>
</dbReference>
<comment type="subunit">
    <text evidence="6">Component of the lipopolysaccharide transport and assembly complex. Interacts with LptA and the LptBFG transporter complex.</text>
</comment>
<dbReference type="HAMAP" id="MF_01915">
    <property type="entry name" value="LPS_assembly_LptC"/>
    <property type="match status" value="1"/>
</dbReference>
<dbReference type="EMBL" id="JAVDVY010000001">
    <property type="protein sequence ID" value="MDR7133777.1"/>
    <property type="molecule type" value="Genomic_DNA"/>
</dbReference>
<evidence type="ECO:0000256" key="2">
    <source>
        <dbReference type="ARBA" id="ARBA00022519"/>
    </source>
</evidence>
<accession>A0ABU1W8F7</accession>
<proteinExistence type="inferred from homology"/>
<dbReference type="InterPro" id="IPR010664">
    <property type="entry name" value="LipoPS_assembly_LptC-rel"/>
</dbReference>
<name>A0ABU1W8F7_9GAMM</name>
<dbReference type="InterPro" id="IPR052363">
    <property type="entry name" value="LPS_export_LptC"/>
</dbReference>
<evidence type="ECO:0000256" key="6">
    <source>
        <dbReference type="HAMAP-Rule" id="MF_01915"/>
    </source>
</evidence>
<keyword evidence="8" id="KW-1185">Reference proteome</keyword>
<dbReference type="PANTHER" id="PTHR37481">
    <property type="entry name" value="LIPOPOLYSACCHARIDE EXPORT SYSTEM PROTEIN LPTC"/>
    <property type="match status" value="1"/>
</dbReference>
<evidence type="ECO:0000256" key="1">
    <source>
        <dbReference type="ARBA" id="ARBA00022475"/>
    </source>
</evidence>
<comment type="similarity">
    <text evidence="6">Belongs to the LptC family.</text>
</comment>
<keyword evidence="4 6" id="KW-1133">Transmembrane helix</keyword>
<comment type="function">
    <text evidence="6">Involved in the assembly of lipopolysaccharide (LPS). Required for the translocation of LPS from the inner membrane to the outer membrane. Facilitates the transfer of LPS from the inner membrane to the periplasmic protein LptA. Could be a docking site for LptA.</text>
</comment>
<dbReference type="Gene3D" id="2.60.450.10">
    <property type="entry name" value="Lipopolysaccharide (LPS) transport protein A like domain"/>
    <property type="match status" value="1"/>
</dbReference>
<dbReference type="Pfam" id="PF06835">
    <property type="entry name" value="LptC"/>
    <property type="match status" value="1"/>
</dbReference>
<keyword evidence="3 6" id="KW-0812">Transmembrane</keyword>
<evidence type="ECO:0000313" key="8">
    <source>
        <dbReference type="Proteomes" id="UP001251524"/>
    </source>
</evidence>
<organism evidence="7 8">
    <name type="scientific">Lysobacter niastensis</name>
    <dbReference type="NCBI Taxonomy" id="380629"/>
    <lineage>
        <taxon>Bacteria</taxon>
        <taxon>Pseudomonadati</taxon>
        <taxon>Pseudomonadota</taxon>
        <taxon>Gammaproteobacteria</taxon>
        <taxon>Lysobacterales</taxon>
        <taxon>Lysobacteraceae</taxon>
        <taxon>Lysobacter</taxon>
    </lineage>
</organism>
<keyword evidence="2 6" id="KW-0997">Cell inner membrane</keyword>